<dbReference type="EMBL" id="CP039396">
    <property type="protein sequence ID" value="QCD41480.1"/>
    <property type="molecule type" value="Genomic_DNA"/>
</dbReference>
<dbReference type="AlphaFoldDB" id="A0A4P7W281"/>
<name>A0A4P7W281_9BACT</name>
<gene>
    <name evidence="1" type="ORF">E7747_03670</name>
</gene>
<proteinExistence type="predicted"/>
<protein>
    <submittedName>
        <fullName evidence="1">Uncharacterized protein</fullName>
    </submittedName>
</protein>
<reference evidence="2" key="1">
    <citation type="submission" date="2019-02" db="EMBL/GenBank/DDBJ databases">
        <title>Isolation and identification of novel species under the genus Muribaculum.</title>
        <authorList>
            <person name="Miyake S."/>
            <person name="Ding Y."/>
            <person name="Low A."/>
            <person name="Soh M."/>
            <person name="Seedorf H."/>
        </authorList>
    </citation>
    <scope>NUCLEOTIDE SEQUENCE [LARGE SCALE GENOMIC DNA]</scope>
    <source>
        <strain evidence="2">H5</strain>
    </source>
</reference>
<keyword evidence="2" id="KW-1185">Reference proteome</keyword>
<evidence type="ECO:0000313" key="2">
    <source>
        <dbReference type="Proteomes" id="UP000297149"/>
    </source>
</evidence>
<sequence length="161" mass="18539">MVYKADNEEKLKEELAKNGLSLTNITLHHTQTHLDEVSETGRQLLSDCKKATIETDYRKIKPALPYVVGWSYYYRWLEEDRELIPSIVISLRLKNENDQTKLEKLAEKRNVHFIGSGSFDTLEFVCTKDPKCNPLEMANIFYESGLCEFSAPRFGGPGQFD</sequence>
<dbReference type="Proteomes" id="UP000297149">
    <property type="component" value="Chromosome"/>
</dbReference>
<accession>A0A4P7W281</accession>
<organism evidence="1 2">
    <name type="scientific">Duncaniella dubosii</name>
    <dbReference type="NCBI Taxonomy" id="2518971"/>
    <lineage>
        <taxon>Bacteria</taxon>
        <taxon>Pseudomonadati</taxon>
        <taxon>Bacteroidota</taxon>
        <taxon>Bacteroidia</taxon>
        <taxon>Bacteroidales</taxon>
        <taxon>Muribaculaceae</taxon>
        <taxon>Duncaniella</taxon>
    </lineage>
</organism>
<dbReference type="RefSeq" id="WP_136414173.1">
    <property type="nucleotide sequence ID" value="NZ_CAXHQF010000009.1"/>
</dbReference>
<evidence type="ECO:0000313" key="1">
    <source>
        <dbReference type="EMBL" id="QCD41480.1"/>
    </source>
</evidence>
<dbReference type="KEGG" id="ddb:E7747_03670"/>